<evidence type="ECO:0000313" key="1">
    <source>
        <dbReference type="EMBL" id="AWB34395.1"/>
    </source>
</evidence>
<reference evidence="1 2" key="1">
    <citation type="submission" date="2018-04" db="EMBL/GenBank/DDBJ databases">
        <title>Bordetella sp. HZ20 isolated from seawater.</title>
        <authorList>
            <person name="Sun C."/>
        </authorList>
    </citation>
    <scope>NUCLEOTIDE SEQUENCE [LARGE SCALE GENOMIC DNA]</scope>
    <source>
        <strain evidence="1 2">HZ20</strain>
    </source>
</reference>
<evidence type="ECO:0000313" key="2">
    <source>
        <dbReference type="Proteomes" id="UP000244571"/>
    </source>
</evidence>
<dbReference type="EMBL" id="CP028901">
    <property type="protein sequence ID" value="AWB34395.1"/>
    <property type="molecule type" value="Genomic_DNA"/>
</dbReference>
<dbReference type="Proteomes" id="UP000244571">
    <property type="component" value="Chromosome"/>
</dbReference>
<name>A0A2R4XKS0_9BURK</name>
<dbReference type="KEGG" id="boz:DBV39_12540"/>
<proteinExistence type="predicted"/>
<protein>
    <submittedName>
        <fullName evidence="1">Uncharacterized protein</fullName>
    </submittedName>
</protein>
<accession>A0A2R4XKS0</accession>
<gene>
    <name evidence="1" type="ORF">DBV39_12540</name>
</gene>
<keyword evidence="2" id="KW-1185">Reference proteome</keyword>
<dbReference type="AlphaFoldDB" id="A0A2R4XKS0"/>
<organism evidence="1 2">
    <name type="scientific">Orrella marina</name>
    <dbReference type="NCBI Taxonomy" id="2163011"/>
    <lineage>
        <taxon>Bacteria</taxon>
        <taxon>Pseudomonadati</taxon>
        <taxon>Pseudomonadota</taxon>
        <taxon>Betaproteobacteria</taxon>
        <taxon>Burkholderiales</taxon>
        <taxon>Alcaligenaceae</taxon>
        <taxon>Orrella</taxon>
    </lineage>
</organism>
<sequence>MDDERRRPGVEEDTRLHISPRGLPAERMCLRSVDGRTLALSESELAGCCCLPAGVVRKHWFELRKGLALGPGYCPGRFGKTAPGGKTAGAARWNFLKDRNE</sequence>